<name>A0ABY4E1J3_9NEIS</name>
<accession>A0ABY4E1J3</accession>
<proteinExistence type="predicted"/>
<gene>
    <name evidence="1" type="ORF">LVJ82_01170</name>
</gene>
<organism evidence="1 2">
    <name type="scientific">Vitreoscilla massiliensis</name>
    <dbReference type="NCBI Taxonomy" id="1689272"/>
    <lineage>
        <taxon>Bacteria</taxon>
        <taxon>Pseudomonadati</taxon>
        <taxon>Pseudomonadota</taxon>
        <taxon>Betaproteobacteria</taxon>
        <taxon>Neisseriales</taxon>
        <taxon>Neisseriaceae</taxon>
        <taxon>Vitreoscilla</taxon>
    </lineage>
</organism>
<keyword evidence="2" id="KW-1185">Reference proteome</keyword>
<evidence type="ECO:0000313" key="2">
    <source>
        <dbReference type="Proteomes" id="UP000832011"/>
    </source>
</evidence>
<evidence type="ECO:0000313" key="1">
    <source>
        <dbReference type="EMBL" id="UOO89626.1"/>
    </source>
</evidence>
<dbReference type="Proteomes" id="UP000832011">
    <property type="component" value="Chromosome"/>
</dbReference>
<reference evidence="1 2" key="1">
    <citation type="journal article" date="2022" name="Res Sq">
        <title>Evolution of multicellular longitudinally dividing oral cavity symbionts (Neisseriaceae).</title>
        <authorList>
            <person name="Nyongesa S."/>
            <person name="Weber P."/>
            <person name="Bernet E."/>
            <person name="Pullido F."/>
            <person name="Nieckarz M."/>
            <person name="Delaby M."/>
            <person name="Nieves C."/>
            <person name="Viehboeck T."/>
            <person name="Krause N."/>
            <person name="Rivera-Millot A."/>
            <person name="Nakamura A."/>
            <person name="Vischer N."/>
            <person name="VanNieuwenhze M."/>
            <person name="Brun Y."/>
            <person name="Cava F."/>
            <person name="Bulgheresi S."/>
            <person name="Veyrier F."/>
        </authorList>
    </citation>
    <scope>NUCLEOTIDE SEQUENCE [LARGE SCALE GENOMIC DNA]</scope>
    <source>
        <strain evidence="1 2">SN4</strain>
    </source>
</reference>
<dbReference type="EMBL" id="CP091511">
    <property type="protein sequence ID" value="UOO89626.1"/>
    <property type="molecule type" value="Genomic_DNA"/>
</dbReference>
<protein>
    <submittedName>
        <fullName evidence="1">Uncharacterized protein</fullName>
    </submittedName>
</protein>
<dbReference type="RefSeq" id="WP_234333020.1">
    <property type="nucleotide sequence ID" value="NZ_CABKVG010000007.1"/>
</dbReference>
<sequence>MMRNGKRISQKHKATSLDHAIELTEEYAEQYRMPSKRVAELMGVEYKTYRRWMLEGTLPLNRLVTLEHIVGAQFISEYLCVFQGNKVVIDIARGKKSDVVDIAELQAQIAQATACLAQFYAGKASADDTIAELTASITALAYQRENVRKVETPELLLGECDE</sequence>